<dbReference type="InterPro" id="IPR014729">
    <property type="entry name" value="Rossmann-like_a/b/a_fold"/>
</dbReference>
<dbReference type="SUPFAM" id="SSF52374">
    <property type="entry name" value="Nucleotidylyl transferase"/>
    <property type="match status" value="1"/>
</dbReference>
<evidence type="ECO:0000313" key="5">
    <source>
        <dbReference type="Proteomes" id="UP000035068"/>
    </source>
</evidence>
<sequence length="337" mass="38193">MVTELLSASDRQRARQLIEAAGLRFEDDFDNLMGVFEGRELAGVGARCGNVFKMLVVAPDFQDGPTLGALITELMRAAGHAGHDAFFIFTRPQYATSFQALNFTPLVQHPQTTLLEFGDGLRHYLNGHAALVAPGENGALVMNCNPFTRGHRYVIEHAARQVDTLYIFVVREDRSAFPFAVRKRLVEEGTAHLRNVRVLDSSCYAVSSLTFPAYFLKDAEEAGHVQMEVDALLFARSLAPFFHIRKRFVGSEPYCRTTRCYNESLKRLLPTQGIAVVEIERVMISEDAVSAYRVREALRNEAYETVRQMVPATTFRYLMSDEAQFLRDKLKNYQRRH</sequence>
<dbReference type="InterPro" id="IPR013166">
    <property type="entry name" value="Citrate_lyase_ligase_C"/>
</dbReference>
<evidence type="ECO:0000259" key="3">
    <source>
        <dbReference type="SMART" id="SM00764"/>
    </source>
</evidence>
<dbReference type="Proteomes" id="UP000035068">
    <property type="component" value="Unassembled WGS sequence"/>
</dbReference>
<feature type="domain" description="Citrate lyase ligase C-terminal" evidence="3">
    <location>
        <begin position="137"/>
        <end position="318"/>
    </location>
</feature>
<keyword evidence="2" id="KW-0067">ATP-binding</keyword>
<dbReference type="AlphaFoldDB" id="A0A0C2HL84"/>
<gene>
    <name evidence="4" type="ORF">GFER_14145</name>
</gene>
<keyword evidence="4" id="KW-0456">Lyase</keyword>
<accession>A0A0C2HL84</accession>
<dbReference type="RefSeq" id="WP_040100502.1">
    <property type="nucleotide sequence ID" value="NZ_JWJD01000007.1"/>
</dbReference>
<evidence type="ECO:0000313" key="4">
    <source>
        <dbReference type="EMBL" id="KIH75745.1"/>
    </source>
</evidence>
<dbReference type="GO" id="GO:0005524">
    <property type="term" value="F:ATP binding"/>
    <property type="evidence" value="ECO:0007669"/>
    <property type="project" value="UniProtKB-KW"/>
</dbReference>
<evidence type="ECO:0000256" key="1">
    <source>
        <dbReference type="ARBA" id="ARBA00022741"/>
    </source>
</evidence>
<name>A0A0C2HL84_9BACT</name>
<dbReference type="Gene3D" id="3.40.50.620">
    <property type="entry name" value="HUPs"/>
    <property type="match status" value="1"/>
</dbReference>
<keyword evidence="5" id="KW-1185">Reference proteome</keyword>
<keyword evidence="1" id="KW-0547">Nucleotide-binding</keyword>
<reference evidence="4 5" key="1">
    <citation type="submission" date="2014-12" db="EMBL/GenBank/DDBJ databases">
        <title>Genomes of Geoalkalibacter ferrihydriticus and Geoalkalibacter subterraneus, two haloalkaliphilic metal-reducing members of the Geobacteraceae.</title>
        <authorList>
            <person name="Badalamenti J.P."/>
            <person name="Torres C.I."/>
            <person name="Krajmalnik-Brown R."/>
            <person name="Bond D.R."/>
        </authorList>
    </citation>
    <scope>NUCLEOTIDE SEQUENCE [LARGE SCALE GENOMIC DNA]</scope>
    <source>
        <strain evidence="4 5">DSM 17813</strain>
    </source>
</reference>
<organism evidence="4 5">
    <name type="scientific">Geoalkalibacter ferrihydriticus DSM 17813</name>
    <dbReference type="NCBI Taxonomy" id="1121915"/>
    <lineage>
        <taxon>Bacteria</taxon>
        <taxon>Pseudomonadati</taxon>
        <taxon>Thermodesulfobacteriota</taxon>
        <taxon>Desulfuromonadia</taxon>
        <taxon>Desulfuromonadales</taxon>
        <taxon>Geoalkalibacteraceae</taxon>
        <taxon>Geoalkalibacter</taxon>
    </lineage>
</organism>
<dbReference type="InterPro" id="IPR005216">
    <property type="entry name" value="Citrate_lyase_ligase"/>
</dbReference>
<dbReference type="PANTHER" id="PTHR40599:SF1">
    <property type="entry name" value="[CITRATE [PRO-3S]-LYASE] LIGASE"/>
    <property type="match status" value="1"/>
</dbReference>
<dbReference type="PANTHER" id="PTHR40599">
    <property type="entry name" value="[CITRATE [PRO-3S]-LYASE] LIGASE"/>
    <property type="match status" value="1"/>
</dbReference>
<evidence type="ECO:0000256" key="2">
    <source>
        <dbReference type="ARBA" id="ARBA00022840"/>
    </source>
</evidence>
<dbReference type="SMART" id="SM00764">
    <property type="entry name" value="Citrate_ly_lig"/>
    <property type="match status" value="1"/>
</dbReference>
<dbReference type="EMBL" id="JWJD01000007">
    <property type="protein sequence ID" value="KIH75745.1"/>
    <property type="molecule type" value="Genomic_DNA"/>
</dbReference>
<dbReference type="GO" id="GO:0016829">
    <property type="term" value="F:lyase activity"/>
    <property type="evidence" value="ECO:0007669"/>
    <property type="project" value="UniProtKB-KW"/>
</dbReference>
<keyword evidence="4" id="KW-0436">Ligase</keyword>
<comment type="caution">
    <text evidence="4">The sequence shown here is derived from an EMBL/GenBank/DDBJ whole genome shotgun (WGS) entry which is preliminary data.</text>
</comment>
<protein>
    <submittedName>
        <fullName evidence="4">Citrate lyase ligase</fullName>
    </submittedName>
</protein>
<proteinExistence type="predicted"/>
<dbReference type="Pfam" id="PF08218">
    <property type="entry name" value="Citrate_ly_lig"/>
    <property type="match status" value="1"/>
</dbReference>
<dbReference type="GO" id="GO:0008771">
    <property type="term" value="F:[citrate (pro-3S)-lyase] ligase activity"/>
    <property type="evidence" value="ECO:0007669"/>
    <property type="project" value="InterPro"/>
</dbReference>